<dbReference type="GO" id="GO:0003919">
    <property type="term" value="F:FMN adenylyltransferase activity"/>
    <property type="evidence" value="ECO:0007669"/>
    <property type="project" value="UniProtKB-UniRule"/>
</dbReference>
<keyword evidence="6 15" id="KW-0808">Transferase</keyword>
<keyword evidence="12" id="KW-0511">Multifunctional enzyme</keyword>
<comment type="function">
    <text evidence="1">Catalyzes the phosphorylation of riboflavin to FMN followed by the adenylation of FMN to FAD.</text>
</comment>
<comment type="catalytic activity">
    <reaction evidence="14 15">
        <text>FMN + ATP + H(+) = FAD + diphosphate</text>
        <dbReference type="Rhea" id="RHEA:17237"/>
        <dbReference type="ChEBI" id="CHEBI:15378"/>
        <dbReference type="ChEBI" id="CHEBI:30616"/>
        <dbReference type="ChEBI" id="CHEBI:33019"/>
        <dbReference type="ChEBI" id="CHEBI:57692"/>
        <dbReference type="ChEBI" id="CHEBI:58210"/>
        <dbReference type="EC" id="2.7.7.2"/>
    </reaction>
</comment>
<dbReference type="PIRSF" id="PIRSF004491">
    <property type="entry name" value="FAD_Synth"/>
    <property type="match status" value="1"/>
</dbReference>
<dbReference type="Pfam" id="PF01687">
    <property type="entry name" value="Flavokinase"/>
    <property type="match status" value="1"/>
</dbReference>
<comment type="similarity">
    <text evidence="15">Belongs to the ribF family.</text>
</comment>
<proteinExistence type="inferred from homology"/>
<dbReference type="SUPFAM" id="SSF82114">
    <property type="entry name" value="Riboflavin kinase-like"/>
    <property type="match status" value="1"/>
</dbReference>
<evidence type="ECO:0000256" key="8">
    <source>
        <dbReference type="ARBA" id="ARBA00022741"/>
    </source>
</evidence>
<comment type="pathway">
    <text evidence="3 15">Cofactor biosynthesis; FMN biosynthesis; FMN from riboflavin (ATP route): step 1/1.</text>
</comment>
<feature type="domain" description="Riboflavin kinase" evidence="16">
    <location>
        <begin position="186"/>
        <end position="310"/>
    </location>
</feature>
<dbReference type="InterPro" id="IPR023465">
    <property type="entry name" value="Riboflavin_kinase_dom_sf"/>
</dbReference>
<keyword evidence="18" id="KW-1185">Reference proteome</keyword>
<dbReference type="GO" id="GO:0008531">
    <property type="term" value="F:riboflavin kinase activity"/>
    <property type="evidence" value="ECO:0007669"/>
    <property type="project" value="UniProtKB-UniRule"/>
</dbReference>
<dbReference type="AlphaFoldDB" id="A0A0P0NXB5"/>
<dbReference type="InterPro" id="IPR014729">
    <property type="entry name" value="Rossmann-like_a/b/a_fold"/>
</dbReference>
<evidence type="ECO:0000256" key="14">
    <source>
        <dbReference type="ARBA" id="ARBA00049494"/>
    </source>
</evidence>
<evidence type="ECO:0000313" key="17">
    <source>
        <dbReference type="EMBL" id="ALL12357.1"/>
    </source>
</evidence>
<evidence type="ECO:0000256" key="13">
    <source>
        <dbReference type="ARBA" id="ARBA00047880"/>
    </source>
</evidence>
<reference evidence="17 18" key="1">
    <citation type="submission" date="2015-10" db="EMBL/GenBank/DDBJ databases">
        <title>Conservation of the essential genome among Caulobacter and Brevundimonas species.</title>
        <authorList>
            <person name="Scott D."/>
            <person name="Ely B."/>
        </authorList>
    </citation>
    <scope>NUCLEOTIDE SEQUENCE [LARGE SCALE GENOMIC DNA]</scope>
    <source>
        <strain evidence="17 18">CB4</strain>
    </source>
</reference>
<evidence type="ECO:0000256" key="3">
    <source>
        <dbReference type="ARBA" id="ARBA00005201"/>
    </source>
</evidence>
<comment type="pathway">
    <text evidence="2 15">Cofactor biosynthesis; FAD biosynthesis; FAD from FMN: step 1/1.</text>
</comment>
<dbReference type="EMBL" id="CP013002">
    <property type="protein sequence ID" value="ALL12357.1"/>
    <property type="molecule type" value="Genomic_DNA"/>
</dbReference>
<dbReference type="Proteomes" id="UP000056905">
    <property type="component" value="Chromosome"/>
</dbReference>
<dbReference type="InterPro" id="IPR002606">
    <property type="entry name" value="Riboflavin_kinase_bac"/>
</dbReference>
<dbReference type="FunFam" id="3.40.50.620:FF:000021">
    <property type="entry name" value="Riboflavin biosynthesis protein"/>
    <property type="match status" value="1"/>
</dbReference>
<accession>A0A0P0NXB5</accession>
<evidence type="ECO:0000256" key="11">
    <source>
        <dbReference type="ARBA" id="ARBA00022840"/>
    </source>
</evidence>
<dbReference type="PANTHER" id="PTHR22749:SF6">
    <property type="entry name" value="RIBOFLAVIN KINASE"/>
    <property type="match status" value="1"/>
</dbReference>
<dbReference type="Gene3D" id="3.40.50.620">
    <property type="entry name" value="HUPs"/>
    <property type="match status" value="1"/>
</dbReference>
<keyword evidence="11 15" id="KW-0067">ATP-binding</keyword>
<dbReference type="Pfam" id="PF06574">
    <property type="entry name" value="FAD_syn"/>
    <property type="match status" value="1"/>
</dbReference>
<dbReference type="GO" id="GO:0005524">
    <property type="term" value="F:ATP binding"/>
    <property type="evidence" value="ECO:0007669"/>
    <property type="project" value="UniProtKB-UniRule"/>
</dbReference>
<evidence type="ECO:0000259" key="16">
    <source>
        <dbReference type="SMART" id="SM00904"/>
    </source>
</evidence>
<evidence type="ECO:0000256" key="12">
    <source>
        <dbReference type="ARBA" id="ARBA00023268"/>
    </source>
</evidence>
<dbReference type="NCBIfam" id="NF004160">
    <property type="entry name" value="PRK05627.1-3"/>
    <property type="match status" value="1"/>
</dbReference>
<dbReference type="InterPro" id="IPR015864">
    <property type="entry name" value="FAD_synthase"/>
</dbReference>
<protein>
    <recommendedName>
        <fullName evidence="15">Riboflavin biosynthesis protein</fullName>
    </recommendedName>
    <domain>
        <recommendedName>
            <fullName evidence="15">Riboflavin kinase</fullName>
            <ecNumber evidence="15">2.7.1.26</ecNumber>
        </recommendedName>
        <alternativeName>
            <fullName evidence="15">Flavokinase</fullName>
        </alternativeName>
    </domain>
    <domain>
        <recommendedName>
            <fullName evidence="15">FMN adenylyltransferase</fullName>
            <ecNumber evidence="15">2.7.7.2</ecNumber>
        </recommendedName>
        <alternativeName>
            <fullName evidence="15">FAD pyrophosphorylase</fullName>
        </alternativeName>
        <alternativeName>
            <fullName evidence="15">FAD synthase</fullName>
        </alternativeName>
    </domain>
</protein>
<evidence type="ECO:0000256" key="1">
    <source>
        <dbReference type="ARBA" id="ARBA00002121"/>
    </source>
</evidence>
<dbReference type="RefSeq" id="WP_062143888.1">
    <property type="nucleotide sequence ID" value="NZ_CP013002.1"/>
</dbReference>
<dbReference type="SUPFAM" id="SSF52374">
    <property type="entry name" value="Nucleotidylyl transferase"/>
    <property type="match status" value="1"/>
</dbReference>
<dbReference type="OrthoDB" id="9803667at2"/>
<dbReference type="UniPathway" id="UPA00277">
    <property type="reaction ID" value="UER00407"/>
</dbReference>
<dbReference type="EC" id="2.7.7.2" evidence="15"/>
<keyword evidence="7 15" id="KW-0548">Nucleotidyltransferase</keyword>
<dbReference type="NCBIfam" id="TIGR00083">
    <property type="entry name" value="ribF"/>
    <property type="match status" value="1"/>
</dbReference>
<keyword evidence="5 15" id="KW-0288">FMN</keyword>
<gene>
    <name evidence="17" type="ORF">AQ619_02700</name>
</gene>
<evidence type="ECO:0000313" key="18">
    <source>
        <dbReference type="Proteomes" id="UP000056905"/>
    </source>
</evidence>
<evidence type="ECO:0000256" key="15">
    <source>
        <dbReference type="PIRNR" id="PIRNR004491"/>
    </source>
</evidence>
<evidence type="ECO:0000256" key="2">
    <source>
        <dbReference type="ARBA" id="ARBA00004726"/>
    </source>
</evidence>
<dbReference type="InterPro" id="IPR015865">
    <property type="entry name" value="Riboflavin_kinase_bac/euk"/>
</dbReference>
<keyword evidence="4 15" id="KW-0285">Flavoprotein</keyword>
<dbReference type="GO" id="GO:0006747">
    <property type="term" value="P:FAD biosynthetic process"/>
    <property type="evidence" value="ECO:0007669"/>
    <property type="project" value="UniProtKB-UniRule"/>
</dbReference>
<keyword evidence="10 15" id="KW-0274">FAD</keyword>
<organism evidence="17 18">
    <name type="scientific">Caulobacter henricii</name>
    <dbReference type="NCBI Taxonomy" id="69395"/>
    <lineage>
        <taxon>Bacteria</taxon>
        <taxon>Pseudomonadati</taxon>
        <taxon>Pseudomonadota</taxon>
        <taxon>Alphaproteobacteria</taxon>
        <taxon>Caulobacterales</taxon>
        <taxon>Caulobacteraceae</taxon>
        <taxon>Caulobacter</taxon>
    </lineage>
</organism>
<dbReference type="EC" id="2.7.1.26" evidence="15"/>
<keyword evidence="9 15" id="KW-0418">Kinase</keyword>
<name>A0A0P0NXB5_9CAUL</name>
<dbReference type="UniPathway" id="UPA00276">
    <property type="reaction ID" value="UER00406"/>
</dbReference>
<evidence type="ECO:0000256" key="9">
    <source>
        <dbReference type="ARBA" id="ARBA00022777"/>
    </source>
</evidence>
<sequence>MTLTIVQGWKDLPAQERGAAVALGNFDGVHRGHQQVIAEAAKAALSLKVPLGVVTFDPHPRRLFRPTEPAFRLMTVEQQARVLGGMGVDVLYLLPFDFQMASFSDREFVEQVMVEGLGVRHVAAGFDISFGKGRTGSPDGMRAYGAEHGFGVSIAEPVAGETGDKFSSTSVRDALREGHPETAARILGRPFAIEGVVRRGQQLGRQLGFPTANVEIVDYVVPRLGVYATRTRLPDGREVPGVANLGNNPTTGRVETRLETWLFDFDEDLYGQVIETQLIAFLRPELKFDSIDLMVEQIRRDETAARAIVAPGF</sequence>
<dbReference type="STRING" id="69395.AQ619_02700"/>
<dbReference type="SMART" id="SM00904">
    <property type="entry name" value="Flavokinase"/>
    <property type="match status" value="1"/>
</dbReference>
<dbReference type="GO" id="GO:0009231">
    <property type="term" value="P:riboflavin biosynthetic process"/>
    <property type="evidence" value="ECO:0007669"/>
    <property type="project" value="InterPro"/>
</dbReference>
<dbReference type="PANTHER" id="PTHR22749">
    <property type="entry name" value="RIBOFLAVIN KINASE/FMN ADENYLYLTRANSFERASE"/>
    <property type="match status" value="1"/>
</dbReference>
<keyword evidence="8 15" id="KW-0547">Nucleotide-binding</keyword>
<dbReference type="InterPro" id="IPR023468">
    <property type="entry name" value="Riboflavin_kinase"/>
</dbReference>
<dbReference type="CDD" id="cd02064">
    <property type="entry name" value="FAD_synthetase_N"/>
    <property type="match status" value="1"/>
</dbReference>
<dbReference type="KEGG" id="chq:AQ619_02700"/>
<evidence type="ECO:0000256" key="6">
    <source>
        <dbReference type="ARBA" id="ARBA00022679"/>
    </source>
</evidence>
<evidence type="ECO:0000256" key="7">
    <source>
        <dbReference type="ARBA" id="ARBA00022695"/>
    </source>
</evidence>
<comment type="catalytic activity">
    <reaction evidence="13 15">
        <text>riboflavin + ATP = FMN + ADP + H(+)</text>
        <dbReference type="Rhea" id="RHEA:14357"/>
        <dbReference type="ChEBI" id="CHEBI:15378"/>
        <dbReference type="ChEBI" id="CHEBI:30616"/>
        <dbReference type="ChEBI" id="CHEBI:57986"/>
        <dbReference type="ChEBI" id="CHEBI:58210"/>
        <dbReference type="ChEBI" id="CHEBI:456216"/>
        <dbReference type="EC" id="2.7.1.26"/>
    </reaction>
</comment>
<dbReference type="GO" id="GO:0009398">
    <property type="term" value="P:FMN biosynthetic process"/>
    <property type="evidence" value="ECO:0007669"/>
    <property type="project" value="UniProtKB-UniRule"/>
</dbReference>
<dbReference type="Gene3D" id="2.40.30.30">
    <property type="entry name" value="Riboflavin kinase-like"/>
    <property type="match status" value="1"/>
</dbReference>
<evidence type="ECO:0000256" key="10">
    <source>
        <dbReference type="ARBA" id="ARBA00022827"/>
    </source>
</evidence>
<evidence type="ECO:0000256" key="4">
    <source>
        <dbReference type="ARBA" id="ARBA00022630"/>
    </source>
</evidence>
<evidence type="ECO:0000256" key="5">
    <source>
        <dbReference type="ARBA" id="ARBA00022643"/>
    </source>
</evidence>